<dbReference type="Proteomes" id="UP000242642">
    <property type="component" value="Unassembled WGS sequence"/>
</dbReference>
<keyword evidence="3" id="KW-0808">Transferase</keyword>
<dbReference type="InterPro" id="IPR001173">
    <property type="entry name" value="Glyco_trans_2-like"/>
</dbReference>
<dbReference type="OrthoDB" id="9815923at2"/>
<protein>
    <submittedName>
        <fullName evidence="3">(Heptosyl)LPS beta-1,4-glucosyltransferase</fullName>
    </submittedName>
</protein>
<proteinExistence type="inferred from homology"/>
<dbReference type="CDD" id="cd02511">
    <property type="entry name" value="Beta4Glucosyltransferase"/>
    <property type="match status" value="1"/>
</dbReference>
<evidence type="ECO:0000313" key="4">
    <source>
        <dbReference type="Proteomes" id="UP000242642"/>
    </source>
</evidence>
<evidence type="ECO:0000259" key="2">
    <source>
        <dbReference type="Pfam" id="PF00535"/>
    </source>
</evidence>
<dbReference type="PANTHER" id="PTHR43630:SF2">
    <property type="entry name" value="GLYCOSYLTRANSFERASE"/>
    <property type="match status" value="1"/>
</dbReference>
<dbReference type="PANTHER" id="PTHR43630">
    <property type="entry name" value="POLY-BETA-1,6-N-ACETYL-D-GLUCOSAMINE SYNTHASE"/>
    <property type="match status" value="1"/>
</dbReference>
<dbReference type="EMBL" id="FOHV01000022">
    <property type="protein sequence ID" value="SET38739.1"/>
    <property type="molecule type" value="Genomic_DNA"/>
</dbReference>
<accession>A0A1I0E297</accession>
<dbReference type="STRING" id="1123402.SAMN02583745_02207"/>
<dbReference type="SUPFAM" id="SSF53448">
    <property type="entry name" value="Nucleotide-diphospho-sugar transferases"/>
    <property type="match status" value="1"/>
</dbReference>
<name>A0A1I0E297_9GAMM</name>
<keyword evidence="4" id="KW-1185">Reference proteome</keyword>
<reference evidence="4" key="1">
    <citation type="submission" date="2016-10" db="EMBL/GenBank/DDBJ databases">
        <authorList>
            <person name="Varghese N."/>
            <person name="Submissions S."/>
        </authorList>
    </citation>
    <scope>NUCLEOTIDE SEQUENCE [LARGE SCALE GENOMIC DNA]</scope>
    <source>
        <strain evidence="4">DSM 18579</strain>
    </source>
</reference>
<evidence type="ECO:0000256" key="1">
    <source>
        <dbReference type="ARBA" id="ARBA00038494"/>
    </source>
</evidence>
<dbReference type="Pfam" id="PF00535">
    <property type="entry name" value="Glycos_transf_2"/>
    <property type="match status" value="1"/>
</dbReference>
<gene>
    <name evidence="3" type="ORF">SAMN02583745_02207</name>
</gene>
<feature type="domain" description="Glycosyltransferase 2-like" evidence="2">
    <location>
        <begin position="9"/>
        <end position="93"/>
    </location>
</feature>
<dbReference type="AlphaFoldDB" id="A0A1I0E297"/>
<sequence length="258" mass="30114">MELKRLTLSILIITKNEAELISDCLLSCQFADEIILLDSGSIDSTPEIAKELGAKVYIDKEWEGFGKQRQKIQNYATCDLVLMIDADERISSELQSEIKCILNGGLPVNEVYAIPRLNFFLGRYMKYSGWFPDYVIRLYSREHFRYKDDLVHESLNFGDAKVKKLKGYFTHLTCRDLFQFQKKQLHYAQIWASERAIAHKRCNYSSIWIHTIAAFFKTYFIKCGFLDGKQGLLLSFVNANYTFNKYTILWINKSENSR</sequence>
<organism evidence="3 4">
    <name type="scientific">Thorsellia anophelis DSM 18579</name>
    <dbReference type="NCBI Taxonomy" id="1123402"/>
    <lineage>
        <taxon>Bacteria</taxon>
        <taxon>Pseudomonadati</taxon>
        <taxon>Pseudomonadota</taxon>
        <taxon>Gammaproteobacteria</taxon>
        <taxon>Enterobacterales</taxon>
        <taxon>Thorselliaceae</taxon>
        <taxon>Thorsellia</taxon>
    </lineage>
</organism>
<dbReference type="GO" id="GO:0016740">
    <property type="term" value="F:transferase activity"/>
    <property type="evidence" value="ECO:0007669"/>
    <property type="project" value="UniProtKB-KW"/>
</dbReference>
<dbReference type="Gene3D" id="3.90.550.10">
    <property type="entry name" value="Spore Coat Polysaccharide Biosynthesis Protein SpsA, Chain A"/>
    <property type="match status" value="1"/>
</dbReference>
<dbReference type="RefSeq" id="WP_093320989.1">
    <property type="nucleotide sequence ID" value="NZ_FOHV01000022.1"/>
</dbReference>
<dbReference type="InterPro" id="IPR029044">
    <property type="entry name" value="Nucleotide-diphossugar_trans"/>
</dbReference>
<comment type="similarity">
    <text evidence="1">Belongs to the glycosyltransferase 2 family. WaaE/KdtX subfamily.</text>
</comment>
<evidence type="ECO:0000313" key="3">
    <source>
        <dbReference type="EMBL" id="SET38739.1"/>
    </source>
</evidence>